<dbReference type="InterPro" id="IPR000868">
    <property type="entry name" value="Isochorismatase-like_dom"/>
</dbReference>
<dbReference type="GO" id="GO:0019363">
    <property type="term" value="P:pyridine nucleotide biosynthetic process"/>
    <property type="evidence" value="ECO:0007669"/>
    <property type="project" value="UniProtKB-KW"/>
</dbReference>
<name>C7MNM3_CRYCD</name>
<dbReference type="KEGG" id="ccu:Ccur_08090"/>
<dbReference type="RefSeq" id="WP_012803201.1">
    <property type="nucleotide sequence ID" value="NC_013170.1"/>
</dbReference>
<evidence type="ECO:0000259" key="8">
    <source>
        <dbReference type="Pfam" id="PF00857"/>
    </source>
</evidence>
<evidence type="ECO:0000256" key="4">
    <source>
        <dbReference type="ARBA" id="ARBA00022801"/>
    </source>
</evidence>
<dbReference type="Pfam" id="PF00857">
    <property type="entry name" value="Isochorismatase"/>
    <property type="match status" value="1"/>
</dbReference>
<evidence type="ECO:0000256" key="5">
    <source>
        <dbReference type="ARBA" id="ARBA00037900"/>
    </source>
</evidence>
<accession>C7MNM3</accession>
<dbReference type="HOGENOM" id="CLU_068979_13_2_11"/>
<keyword evidence="4" id="KW-0378">Hydrolase</keyword>
<dbReference type="PANTHER" id="PTHR11080">
    <property type="entry name" value="PYRAZINAMIDASE/NICOTINAMIDASE"/>
    <property type="match status" value="1"/>
</dbReference>
<dbReference type="AlphaFoldDB" id="C7MNM3"/>
<keyword evidence="2" id="KW-0662">Pyridine nucleotide biosynthesis</keyword>
<evidence type="ECO:0000256" key="2">
    <source>
        <dbReference type="ARBA" id="ARBA00022642"/>
    </source>
</evidence>
<organism evidence="9 10">
    <name type="scientific">Cryptobacterium curtum (strain ATCC 700683 / DSM 15641 / CCUG 43107 / 12-3)</name>
    <dbReference type="NCBI Taxonomy" id="469378"/>
    <lineage>
        <taxon>Bacteria</taxon>
        <taxon>Bacillati</taxon>
        <taxon>Actinomycetota</taxon>
        <taxon>Coriobacteriia</taxon>
        <taxon>Eggerthellales</taxon>
        <taxon>Eggerthellaceae</taxon>
        <taxon>Cryptobacterium</taxon>
    </lineage>
</organism>
<dbReference type="STRING" id="469378.Ccur_08090"/>
<dbReference type="Gene3D" id="3.40.50.850">
    <property type="entry name" value="Isochorismatase-like"/>
    <property type="match status" value="1"/>
</dbReference>
<dbReference type="OrthoDB" id="9791276at2"/>
<dbReference type="InterPro" id="IPR036380">
    <property type="entry name" value="Isochorismatase-like_sf"/>
</dbReference>
<sequence length="192" mass="20847">MPNALVLVDVQNDFCTGTLAVEDGPEVACAIASYVREQAADYDYIVTTQDWHIDPGSHFSDQPDFRDSWPIHCVADTWGSELFTDVRDALNTAPSEKVVSIIKGMQCASYSGFEGVLRGDSSQSMDAFLTAQGITNLVIVGIATDYCVDATIRDAVQQGYHVETIASLCAGINADRVGEIYTEYPHLGVTVR</sequence>
<comment type="similarity">
    <text evidence="1">Belongs to the isochorismatase family.</text>
</comment>
<evidence type="ECO:0000256" key="3">
    <source>
        <dbReference type="ARBA" id="ARBA00022723"/>
    </source>
</evidence>
<keyword evidence="10" id="KW-1185">Reference proteome</keyword>
<dbReference type="InterPro" id="IPR052347">
    <property type="entry name" value="Isochorismatase_Nicotinamidase"/>
</dbReference>
<dbReference type="GO" id="GO:0046872">
    <property type="term" value="F:metal ion binding"/>
    <property type="evidence" value="ECO:0007669"/>
    <property type="project" value="UniProtKB-KW"/>
</dbReference>
<dbReference type="SUPFAM" id="SSF52499">
    <property type="entry name" value="Isochorismatase-like hydrolases"/>
    <property type="match status" value="1"/>
</dbReference>
<dbReference type="EMBL" id="CP001682">
    <property type="protein sequence ID" value="ACU94513.1"/>
    <property type="molecule type" value="Genomic_DNA"/>
</dbReference>
<dbReference type="PANTHER" id="PTHR11080:SF2">
    <property type="entry name" value="LD05707P"/>
    <property type="match status" value="1"/>
</dbReference>
<reference evidence="9 10" key="1">
    <citation type="journal article" date="2009" name="Stand. Genomic Sci.">
        <title>Complete genome sequence of Cryptobacterium curtum type strain (12-3).</title>
        <authorList>
            <person name="Mavrommatis K."/>
            <person name="Pukall R."/>
            <person name="Rohde C."/>
            <person name="Chen F."/>
            <person name="Sims D."/>
            <person name="Brettin T."/>
            <person name="Kuske C."/>
            <person name="Detter J.C."/>
            <person name="Han C."/>
            <person name="Lapidus A."/>
            <person name="Copeland A."/>
            <person name="Glavina Del Rio T."/>
            <person name="Nolan M."/>
            <person name="Lucas S."/>
            <person name="Tice H."/>
            <person name="Cheng J.F."/>
            <person name="Bruce D."/>
            <person name="Goodwin L."/>
            <person name="Pitluck S."/>
            <person name="Ovchinnikova G."/>
            <person name="Pati A."/>
            <person name="Ivanova N."/>
            <person name="Chen A."/>
            <person name="Palaniappan K."/>
            <person name="Chain P."/>
            <person name="D'haeseleer P."/>
            <person name="Goker M."/>
            <person name="Bristow J."/>
            <person name="Eisen J.A."/>
            <person name="Markowitz V."/>
            <person name="Hugenholtz P."/>
            <person name="Rohde M."/>
            <person name="Klenk H.P."/>
            <person name="Kyrpides N.C."/>
        </authorList>
    </citation>
    <scope>NUCLEOTIDE SEQUENCE [LARGE SCALE GENOMIC DNA]</scope>
    <source>
        <strain evidence="10">ATCC 700683 / DSM 15641 / 12-3</strain>
    </source>
</reference>
<evidence type="ECO:0000256" key="7">
    <source>
        <dbReference type="ARBA" id="ARBA00043224"/>
    </source>
</evidence>
<evidence type="ECO:0000313" key="10">
    <source>
        <dbReference type="Proteomes" id="UP000000954"/>
    </source>
</evidence>
<dbReference type="EC" id="3.5.1.19" evidence="6"/>
<dbReference type="eggNOG" id="COG1335">
    <property type="taxonomic scope" value="Bacteria"/>
</dbReference>
<evidence type="ECO:0000313" key="9">
    <source>
        <dbReference type="EMBL" id="ACU94513.1"/>
    </source>
</evidence>
<gene>
    <name evidence="9" type="ordered locus">Ccur_08090</name>
</gene>
<feature type="domain" description="Isochorismatase-like" evidence="8">
    <location>
        <begin position="4"/>
        <end position="176"/>
    </location>
</feature>
<evidence type="ECO:0000256" key="6">
    <source>
        <dbReference type="ARBA" id="ARBA00039017"/>
    </source>
</evidence>
<evidence type="ECO:0000256" key="1">
    <source>
        <dbReference type="ARBA" id="ARBA00006336"/>
    </source>
</evidence>
<protein>
    <recommendedName>
        <fullName evidence="6">nicotinamidase</fullName>
        <ecNumber evidence="6">3.5.1.19</ecNumber>
    </recommendedName>
    <alternativeName>
        <fullName evidence="7">Nicotinamide deamidase</fullName>
    </alternativeName>
</protein>
<proteinExistence type="inferred from homology"/>
<dbReference type="Proteomes" id="UP000000954">
    <property type="component" value="Chromosome"/>
</dbReference>
<keyword evidence="3" id="KW-0479">Metal-binding</keyword>
<dbReference type="GO" id="GO:0008936">
    <property type="term" value="F:nicotinamidase activity"/>
    <property type="evidence" value="ECO:0007669"/>
    <property type="project" value="UniProtKB-EC"/>
</dbReference>
<comment type="pathway">
    <text evidence="5">Cofactor biosynthesis; nicotinate biosynthesis; nicotinate from nicotinamide: step 1/1.</text>
</comment>